<feature type="domain" description="C2H2-type" evidence="13">
    <location>
        <begin position="321"/>
        <end position="348"/>
    </location>
</feature>
<evidence type="ECO:0000256" key="2">
    <source>
        <dbReference type="ARBA" id="ARBA00006991"/>
    </source>
</evidence>
<evidence type="ECO:0000256" key="12">
    <source>
        <dbReference type="SAM" id="Coils"/>
    </source>
</evidence>
<evidence type="ECO:0000313" key="14">
    <source>
        <dbReference type="EMBL" id="SSX21976.1"/>
    </source>
</evidence>
<dbReference type="FunFam" id="3.30.160.60:FF:001018">
    <property type="entry name" value="Combgap, isoform F"/>
    <property type="match status" value="1"/>
</dbReference>
<dbReference type="GO" id="GO:0005634">
    <property type="term" value="C:nucleus"/>
    <property type="evidence" value="ECO:0007669"/>
    <property type="project" value="UniProtKB-SubCell"/>
</dbReference>
<gene>
    <name evidence="14" type="primary">CSON005800</name>
</gene>
<dbReference type="FunFam" id="3.30.160.60:FF:000446">
    <property type="entry name" value="Zinc finger protein"/>
    <property type="match status" value="2"/>
</dbReference>
<evidence type="ECO:0000256" key="1">
    <source>
        <dbReference type="ARBA" id="ARBA00004123"/>
    </source>
</evidence>
<dbReference type="PROSITE" id="PS00028">
    <property type="entry name" value="ZINC_FINGER_C2H2_1"/>
    <property type="match status" value="9"/>
</dbReference>
<feature type="domain" description="C2H2-type" evidence="13">
    <location>
        <begin position="265"/>
        <end position="292"/>
    </location>
</feature>
<dbReference type="FunFam" id="3.30.160.60:FF:000553">
    <property type="entry name" value="Zinc finger and BTB domain-containing protein 16"/>
    <property type="match status" value="1"/>
</dbReference>
<dbReference type="InterPro" id="IPR036236">
    <property type="entry name" value="Znf_C2H2_sf"/>
</dbReference>
<dbReference type="PANTHER" id="PTHR24384:SF189">
    <property type="entry name" value="C2H2-TYPE DOMAIN-CONTAINING PROTEIN-RELATED"/>
    <property type="match status" value="1"/>
</dbReference>
<sequence length="867" mass="96935">MCAAQTNTSNQTFGYTWGFTDNNSRGEAVVEISPNINYTTVSDAMPYLQLADGSNIIIQKQDTKGNITHTNKTGVRRMLVVNSGDAFPQGTTQRVITTGGGTTVTHHKKHDVLSMGCDKNCNCSEGSTTAITPIFTTTNGLIDSKHTVLTSASGKTHFMSPIGPIQLTAEECNEILMKRAAAAVAANNQQHTTISSSANEGHHSISVQVQKVIQGLEENDDSQSGPTLTQCKIEPNMEITPKIEQVDEIQETLNSSQPQTKERPYACDQCGKSFLLKHHLTTHARVHTGERPHVCPHCGKDFAHKHCLNTHLVLHSTERPFQCQECKKSFTLKHHLLTHARVHSRERPFVCQECGRSFPLKRHLVTHTKFHAGERPFVCEECGESFAQKDHLVMHSRFHGSINPFVCNECGQTFPRKFQLVNHGKIHGKIPHACTVCGKEFLQKRTLAAHMRIHTGDQPYSCIACGEGFRTKSELNQHNRQVHNGLNPNSSNTTILPVNRIITTVANNQQQQQQQQQQHQQQQHQQQVQIQQVQQSQQIQQEHQTVEIQTVQHHSSQNHQPQTITVVSGNQNILTTITSPQSQESSPHRPQYGCRECGSAFNSKEALALHLRLHTGDKSLMTDLCALTAAIPGLTFSGIVPSSPVPLQIVSSSGQVIGQTQINHGSPQQTQQVQVQASTPQQTQIKYETVQMIPQQQIQQQVQVQQQQQQQHQQQQQQQQQVQQQTIIQQVSHQKPKSHFCGHCGKGFAAKHGLVLHNKRHPNGGCTMRSHVCECGKAFFQKNHLMLHQRQHMEQKPNIQQLQQVQGGEVIVSQGQQVQIQQNGQQQGQLRNVVINNQQMQVQVLPDNTPQVIKYEIIQHEGRSSIE</sequence>
<evidence type="ECO:0000256" key="9">
    <source>
        <dbReference type="ARBA" id="ARBA00023163"/>
    </source>
</evidence>
<keyword evidence="10" id="KW-0539">Nucleus</keyword>
<feature type="domain" description="C2H2-type" evidence="13">
    <location>
        <begin position="739"/>
        <end position="761"/>
    </location>
</feature>
<evidence type="ECO:0000259" key="13">
    <source>
        <dbReference type="PROSITE" id="PS50157"/>
    </source>
</evidence>
<keyword evidence="9" id="KW-0804">Transcription</keyword>
<evidence type="ECO:0000256" key="3">
    <source>
        <dbReference type="ARBA" id="ARBA00022723"/>
    </source>
</evidence>
<evidence type="ECO:0000256" key="5">
    <source>
        <dbReference type="ARBA" id="ARBA00022771"/>
    </source>
</evidence>
<feature type="domain" description="C2H2-type" evidence="13">
    <location>
        <begin position="764"/>
        <end position="797"/>
    </location>
</feature>
<comment type="subcellular location">
    <subcellularLocation>
        <location evidence="1">Nucleus</location>
    </subcellularLocation>
</comment>
<dbReference type="GO" id="GO:0000981">
    <property type="term" value="F:DNA-binding transcription factor activity, RNA polymerase II-specific"/>
    <property type="evidence" value="ECO:0007669"/>
    <property type="project" value="TreeGrafter"/>
</dbReference>
<organism evidence="14">
    <name type="scientific">Culicoides sonorensis</name>
    <name type="common">Biting midge</name>
    <dbReference type="NCBI Taxonomy" id="179676"/>
    <lineage>
        <taxon>Eukaryota</taxon>
        <taxon>Metazoa</taxon>
        <taxon>Ecdysozoa</taxon>
        <taxon>Arthropoda</taxon>
        <taxon>Hexapoda</taxon>
        <taxon>Insecta</taxon>
        <taxon>Pterygota</taxon>
        <taxon>Neoptera</taxon>
        <taxon>Endopterygota</taxon>
        <taxon>Diptera</taxon>
        <taxon>Nematocera</taxon>
        <taxon>Chironomoidea</taxon>
        <taxon>Ceratopogonidae</taxon>
        <taxon>Ceratopogoninae</taxon>
        <taxon>Culicoides</taxon>
        <taxon>Monoculicoides</taxon>
    </lineage>
</organism>
<dbReference type="FunFam" id="3.30.160.60:FF:000151">
    <property type="entry name" value="Zinc finger and SCAN domain-containing 21"/>
    <property type="match status" value="1"/>
</dbReference>
<keyword evidence="8" id="KW-0238">DNA-binding</keyword>
<dbReference type="FunFam" id="3.30.160.60:FF:000202">
    <property type="entry name" value="Zinc finger protein 574"/>
    <property type="match status" value="1"/>
</dbReference>
<evidence type="ECO:0000256" key="11">
    <source>
        <dbReference type="PROSITE-ProRule" id="PRU00042"/>
    </source>
</evidence>
<feature type="domain" description="C2H2-type" evidence="13">
    <location>
        <begin position="377"/>
        <end position="404"/>
    </location>
</feature>
<accession>A0A336LVB0</accession>
<proteinExistence type="inferred from homology"/>
<keyword evidence="4" id="KW-0677">Repeat</keyword>
<comment type="similarity">
    <text evidence="2">Belongs to the krueppel C2H2-type zinc-finger protein family.</text>
</comment>
<evidence type="ECO:0000256" key="7">
    <source>
        <dbReference type="ARBA" id="ARBA00023015"/>
    </source>
</evidence>
<dbReference type="AlphaFoldDB" id="A0A336LVB0"/>
<protein>
    <submittedName>
        <fullName evidence="14">CSON005800 protein</fullName>
    </submittedName>
</protein>
<dbReference type="EMBL" id="UFQT01000223">
    <property type="protein sequence ID" value="SSX21976.1"/>
    <property type="molecule type" value="Genomic_DNA"/>
</dbReference>
<dbReference type="SMART" id="SM00355">
    <property type="entry name" value="ZnF_C2H2"/>
    <property type="match status" value="11"/>
</dbReference>
<dbReference type="Gene3D" id="3.30.160.60">
    <property type="entry name" value="Classic Zinc Finger"/>
    <property type="match status" value="10"/>
</dbReference>
<dbReference type="PANTHER" id="PTHR24384">
    <property type="entry name" value="FINGER PUTATIVE TRANSCRIPTION FACTOR FAMILY-RELATED"/>
    <property type="match status" value="1"/>
</dbReference>
<feature type="coiled-coil region" evidence="12">
    <location>
        <begin position="695"/>
        <end position="725"/>
    </location>
</feature>
<feature type="domain" description="C2H2-type" evidence="13">
    <location>
        <begin position="405"/>
        <end position="427"/>
    </location>
</feature>
<dbReference type="FunFam" id="3.30.160.60:FF:000322">
    <property type="entry name" value="GDNF-inducible zinc finger protein 1"/>
    <property type="match status" value="1"/>
</dbReference>
<dbReference type="GO" id="GO:0032502">
    <property type="term" value="P:developmental process"/>
    <property type="evidence" value="ECO:0007669"/>
    <property type="project" value="UniProtKB-ARBA"/>
</dbReference>
<feature type="domain" description="C2H2-type" evidence="13">
    <location>
        <begin position="349"/>
        <end position="376"/>
    </location>
</feature>
<keyword evidence="12" id="KW-0175">Coiled coil</keyword>
<dbReference type="SUPFAM" id="SSF57667">
    <property type="entry name" value="beta-beta-alpha zinc fingers"/>
    <property type="match status" value="7"/>
</dbReference>
<keyword evidence="3" id="KW-0479">Metal-binding</keyword>
<dbReference type="FunFam" id="3.30.160.60:FF:002343">
    <property type="entry name" value="Zinc finger protein 33A"/>
    <property type="match status" value="1"/>
</dbReference>
<dbReference type="InterPro" id="IPR050752">
    <property type="entry name" value="C2H2-ZF_domain"/>
</dbReference>
<evidence type="ECO:0000256" key="10">
    <source>
        <dbReference type="ARBA" id="ARBA00023242"/>
    </source>
</evidence>
<evidence type="ECO:0000256" key="8">
    <source>
        <dbReference type="ARBA" id="ARBA00023125"/>
    </source>
</evidence>
<keyword evidence="7" id="KW-0805">Transcription regulation</keyword>
<keyword evidence="6" id="KW-0862">Zinc</keyword>
<feature type="domain" description="C2H2-type" evidence="13">
    <location>
        <begin position="293"/>
        <end position="320"/>
    </location>
</feature>
<keyword evidence="5 11" id="KW-0863">Zinc-finger</keyword>
<dbReference type="InterPro" id="IPR013087">
    <property type="entry name" value="Znf_C2H2_type"/>
</dbReference>
<name>A0A336LVB0_CULSO</name>
<evidence type="ECO:0000256" key="4">
    <source>
        <dbReference type="ARBA" id="ARBA00022737"/>
    </source>
</evidence>
<feature type="domain" description="C2H2-type" evidence="13">
    <location>
        <begin position="592"/>
        <end position="619"/>
    </location>
</feature>
<dbReference type="Pfam" id="PF00096">
    <property type="entry name" value="zf-C2H2"/>
    <property type="match status" value="5"/>
</dbReference>
<dbReference type="FunFam" id="3.30.160.60:FF:001137">
    <property type="entry name" value="Combgap, isoform L"/>
    <property type="match status" value="1"/>
</dbReference>
<feature type="domain" description="C2H2-type" evidence="13">
    <location>
        <begin position="460"/>
        <end position="488"/>
    </location>
</feature>
<reference evidence="14" key="1">
    <citation type="submission" date="2018-07" db="EMBL/GenBank/DDBJ databases">
        <authorList>
            <person name="Quirk P.G."/>
            <person name="Krulwich T.A."/>
        </authorList>
    </citation>
    <scope>NUCLEOTIDE SEQUENCE</scope>
</reference>
<dbReference type="FunFam" id="3.30.160.60:FF:004170">
    <property type="match status" value="1"/>
</dbReference>
<dbReference type="VEuPathDB" id="VectorBase:CSON005800"/>
<dbReference type="GO" id="GO:0008270">
    <property type="term" value="F:zinc ion binding"/>
    <property type="evidence" value="ECO:0007669"/>
    <property type="project" value="UniProtKB-KW"/>
</dbReference>
<evidence type="ECO:0000256" key="6">
    <source>
        <dbReference type="ARBA" id="ARBA00022833"/>
    </source>
</evidence>
<dbReference type="PROSITE" id="PS50157">
    <property type="entry name" value="ZINC_FINGER_C2H2_2"/>
    <property type="match status" value="11"/>
</dbReference>
<dbReference type="GO" id="GO:0000978">
    <property type="term" value="F:RNA polymerase II cis-regulatory region sequence-specific DNA binding"/>
    <property type="evidence" value="ECO:0007669"/>
    <property type="project" value="TreeGrafter"/>
</dbReference>
<feature type="domain" description="C2H2-type" evidence="13">
    <location>
        <begin position="432"/>
        <end position="459"/>
    </location>
</feature>